<protein>
    <submittedName>
        <fullName evidence="2">GlcNAc-PI de-N-acetylase</fullName>
    </submittedName>
</protein>
<organism evidence="2 3">
    <name type="scientific">Gordonia jacobaea</name>
    <dbReference type="NCBI Taxonomy" id="122202"/>
    <lineage>
        <taxon>Bacteria</taxon>
        <taxon>Bacillati</taxon>
        <taxon>Actinomycetota</taxon>
        <taxon>Actinomycetes</taxon>
        <taxon>Mycobacteriales</taxon>
        <taxon>Gordoniaceae</taxon>
        <taxon>Gordonia</taxon>
    </lineage>
</organism>
<keyword evidence="1" id="KW-0862">Zinc</keyword>
<dbReference type="PANTHER" id="PTHR12993:SF28">
    <property type="entry name" value="LMBE FAMILY PROTEIN"/>
    <property type="match status" value="1"/>
</dbReference>
<dbReference type="SUPFAM" id="SSF102588">
    <property type="entry name" value="LmbE-like"/>
    <property type="match status" value="1"/>
</dbReference>
<reference evidence="2 3" key="1">
    <citation type="submission" date="2015-05" db="EMBL/GenBank/DDBJ databases">
        <title>Draft genome sequence of the bacterium Gordonia jacobaea a new member of the Gordonia genus.</title>
        <authorList>
            <person name="Jimenez-Galisteo G."/>
            <person name="Dominguez A."/>
            <person name="Munoz E."/>
            <person name="Vinas M."/>
        </authorList>
    </citation>
    <scope>NUCLEOTIDE SEQUENCE [LARGE SCALE GENOMIC DNA]</scope>
    <source>
        <strain evidence="3">mv1</strain>
    </source>
</reference>
<evidence type="ECO:0000313" key="3">
    <source>
        <dbReference type="Proteomes" id="UP000037247"/>
    </source>
</evidence>
<keyword evidence="3" id="KW-1185">Reference proteome</keyword>
<accession>A0ABR5IAS0</accession>
<dbReference type="Proteomes" id="UP000037247">
    <property type="component" value="Unassembled WGS sequence"/>
</dbReference>
<sequence length="231" mass="24516">MADLAPFPTDWQTALVLVAHPDDPEYGMAAAVAKWTGEGKHVVYALASSGEVGIEGMAAAEAGPLREGEQRASAAIVGVDDVEFWGFPDSNIRNTPELRAVIAETIRRVGPQVVLSLFGGAEWAPGTPNQSDHMEFSAAVLDAYDSLGDDAPQWLFENGPHATHAVDVTEQVDVAVSSLAAHEVYLGVLDPGTPVIEQARAQIEAVTTPRDDFGGRRAACFELKRPRATSA</sequence>
<dbReference type="Gene3D" id="3.40.50.10320">
    <property type="entry name" value="LmbE-like"/>
    <property type="match status" value="1"/>
</dbReference>
<name>A0ABR5IAS0_9ACTN</name>
<dbReference type="Pfam" id="PF02585">
    <property type="entry name" value="PIG-L"/>
    <property type="match status" value="1"/>
</dbReference>
<dbReference type="InterPro" id="IPR003737">
    <property type="entry name" value="GlcNAc_PI_deacetylase-related"/>
</dbReference>
<dbReference type="RefSeq" id="WP_049699635.1">
    <property type="nucleotide sequence ID" value="NZ_JAQDQF010000006.1"/>
</dbReference>
<proteinExistence type="predicted"/>
<evidence type="ECO:0000256" key="1">
    <source>
        <dbReference type="ARBA" id="ARBA00022833"/>
    </source>
</evidence>
<evidence type="ECO:0000313" key="2">
    <source>
        <dbReference type="EMBL" id="KNA90702.1"/>
    </source>
</evidence>
<dbReference type="EMBL" id="LDTZ01000018">
    <property type="protein sequence ID" value="KNA90702.1"/>
    <property type="molecule type" value="Genomic_DNA"/>
</dbReference>
<comment type="caution">
    <text evidence="2">The sequence shown here is derived from an EMBL/GenBank/DDBJ whole genome shotgun (WGS) entry which is preliminary data.</text>
</comment>
<dbReference type="InterPro" id="IPR024078">
    <property type="entry name" value="LmbE-like_dom_sf"/>
</dbReference>
<dbReference type="PANTHER" id="PTHR12993">
    <property type="entry name" value="N-ACETYLGLUCOSAMINYL-PHOSPHATIDYLINOSITOL DE-N-ACETYLASE-RELATED"/>
    <property type="match status" value="1"/>
</dbReference>
<gene>
    <name evidence="2" type="ORF">ABW18_14310</name>
</gene>